<reference evidence="2 3" key="1">
    <citation type="journal article" date="2023" name="Microbiol. Spectr.">
        <title>Symbiosis of Carpenter Bees with Uncharacterized Lactic Acid Bacteria Showing NAD Auxotrophy.</title>
        <authorList>
            <person name="Kawasaki S."/>
            <person name="Ozawa K."/>
            <person name="Mori T."/>
            <person name="Yamamoto A."/>
            <person name="Ito M."/>
            <person name="Ohkuma M."/>
            <person name="Sakamoto M."/>
            <person name="Matsutani M."/>
        </authorList>
    </citation>
    <scope>NUCLEOTIDE SEQUENCE [LARGE SCALE GENOMIC DNA]</scope>
    <source>
        <strain evidence="2 3">Kim37-2</strain>
    </source>
</reference>
<protein>
    <recommendedName>
        <fullName evidence="4">Transposase</fullName>
    </recommendedName>
</protein>
<keyword evidence="1" id="KW-1133">Transmembrane helix</keyword>
<sequence>MSLSFDDTRYGSYRYLVLACALGHAGTVTAIAVHSLPQPLVCLDCGNSRAFIVASKFSVTASSEWARYD</sequence>
<accession>A0ABM8B8Y1</accession>
<keyword evidence="3" id="KW-1185">Reference proteome</keyword>
<dbReference type="Proteomes" id="UP001321766">
    <property type="component" value="Chromosome"/>
</dbReference>
<proteinExistence type="predicted"/>
<feature type="transmembrane region" description="Helical" evidence="1">
    <location>
        <begin position="12"/>
        <end position="33"/>
    </location>
</feature>
<evidence type="ECO:0000256" key="1">
    <source>
        <dbReference type="SAM" id="Phobius"/>
    </source>
</evidence>
<dbReference type="EMBL" id="AP026798">
    <property type="protein sequence ID" value="BDR53341.1"/>
    <property type="molecule type" value="Genomic_DNA"/>
</dbReference>
<organism evidence="2 3">
    <name type="scientific">Bombiscardovia nodaiensis</name>
    <dbReference type="NCBI Taxonomy" id="2932181"/>
    <lineage>
        <taxon>Bacteria</taxon>
        <taxon>Bacillati</taxon>
        <taxon>Actinomycetota</taxon>
        <taxon>Actinomycetes</taxon>
        <taxon>Bifidobacteriales</taxon>
        <taxon>Bifidobacteriaceae</taxon>
        <taxon>Bombiscardovia</taxon>
    </lineage>
</organism>
<evidence type="ECO:0000313" key="3">
    <source>
        <dbReference type="Proteomes" id="UP001321766"/>
    </source>
</evidence>
<keyword evidence="1" id="KW-0812">Transmembrane</keyword>
<keyword evidence="1" id="KW-0472">Membrane</keyword>
<name>A0ABM8B8Y1_9BIFI</name>
<evidence type="ECO:0000313" key="2">
    <source>
        <dbReference type="EMBL" id="BDR53341.1"/>
    </source>
</evidence>
<gene>
    <name evidence="2" type="ORF">KIM372_12480</name>
</gene>
<evidence type="ECO:0008006" key="4">
    <source>
        <dbReference type="Google" id="ProtNLM"/>
    </source>
</evidence>